<evidence type="ECO:0000259" key="1">
    <source>
        <dbReference type="PROSITE" id="PS50097"/>
    </source>
</evidence>
<dbReference type="PANTHER" id="PTHR14499">
    <property type="entry name" value="POTASSIUM CHANNEL TETRAMERIZATION DOMAIN-CONTAINING"/>
    <property type="match status" value="1"/>
</dbReference>
<dbReference type="GeneID" id="87813768"/>
<dbReference type="InterPro" id="IPR000210">
    <property type="entry name" value="BTB/POZ_dom"/>
</dbReference>
<comment type="caution">
    <text evidence="2">The sequence shown here is derived from an EMBL/GenBank/DDBJ whole genome shotgun (WGS) entry which is preliminary data.</text>
</comment>
<accession>A0AAN6V5M3</accession>
<proteinExistence type="predicted"/>
<feature type="domain" description="BTB" evidence="1">
    <location>
        <begin position="1"/>
        <end position="53"/>
    </location>
</feature>
<reference evidence="2" key="2">
    <citation type="submission" date="2023-05" db="EMBL/GenBank/DDBJ databases">
        <authorList>
            <consortium name="Lawrence Berkeley National Laboratory"/>
            <person name="Steindorff A."/>
            <person name="Hensen N."/>
            <person name="Bonometti L."/>
            <person name="Westerberg I."/>
            <person name="Brannstrom I.O."/>
            <person name="Guillou S."/>
            <person name="Cros-Aarteil S."/>
            <person name="Calhoun S."/>
            <person name="Haridas S."/>
            <person name="Kuo A."/>
            <person name="Mondo S."/>
            <person name="Pangilinan J."/>
            <person name="Riley R."/>
            <person name="Labutti K."/>
            <person name="Andreopoulos B."/>
            <person name="Lipzen A."/>
            <person name="Chen C."/>
            <person name="Yanf M."/>
            <person name="Daum C."/>
            <person name="Ng V."/>
            <person name="Clum A."/>
            <person name="Ohm R."/>
            <person name="Martin F."/>
            <person name="Silar P."/>
            <person name="Natvig D."/>
            <person name="Lalanne C."/>
            <person name="Gautier V."/>
            <person name="Ament-Velasquez S.L."/>
            <person name="Kruys A."/>
            <person name="Hutchinson M.I."/>
            <person name="Powell A.J."/>
            <person name="Barry K."/>
            <person name="Miller A.N."/>
            <person name="Grigoriev I.V."/>
            <person name="Debuchy R."/>
            <person name="Gladieux P."/>
            <person name="Thoren M.H."/>
            <person name="Johannesson H."/>
        </authorList>
    </citation>
    <scope>NUCLEOTIDE SEQUENCE</scope>
    <source>
        <strain evidence="2">CBS 141.50</strain>
    </source>
</reference>
<name>A0AAN6V5M3_9PEZI</name>
<feature type="non-terminal residue" evidence="2">
    <location>
        <position position="1"/>
    </location>
</feature>
<dbReference type="AlphaFoldDB" id="A0AAN6V5M3"/>
<dbReference type="Pfam" id="PF02214">
    <property type="entry name" value="BTB_2"/>
    <property type="match status" value="1"/>
</dbReference>
<dbReference type="Gene3D" id="3.30.710.10">
    <property type="entry name" value="Potassium Channel Kv1.1, Chain A"/>
    <property type="match status" value="1"/>
</dbReference>
<sequence>VGERYFTTTKDTLTEGSAFFAALLSSRWDNALDDGSYFIDADPALFEHILRYLCRGIFPLFFDIVKGHDYHLYVSLLEEARYFQIPQLEDWLERKRYLDAVQVAHTADQYDDDYSFWAYLKVPSGVTVEYHSQWAIRKVYICPRGIPGHRGSPMSCGRRCAAARAGNDDNFEEEPYLMMLVLKRTVNFKPEVCVARDS</sequence>
<dbReference type="InterPro" id="IPR011333">
    <property type="entry name" value="SKP1/BTB/POZ_sf"/>
</dbReference>
<dbReference type="PROSITE" id="PS50097">
    <property type="entry name" value="BTB"/>
    <property type="match status" value="1"/>
</dbReference>
<dbReference type="PANTHER" id="PTHR14499:SF136">
    <property type="entry name" value="GH08630P"/>
    <property type="match status" value="1"/>
</dbReference>
<dbReference type="EMBL" id="MU853581">
    <property type="protein sequence ID" value="KAK4143971.1"/>
    <property type="molecule type" value="Genomic_DNA"/>
</dbReference>
<dbReference type="Proteomes" id="UP001302676">
    <property type="component" value="Unassembled WGS sequence"/>
</dbReference>
<dbReference type="SUPFAM" id="SSF54695">
    <property type="entry name" value="POZ domain"/>
    <property type="match status" value="1"/>
</dbReference>
<evidence type="ECO:0000313" key="2">
    <source>
        <dbReference type="EMBL" id="KAK4143971.1"/>
    </source>
</evidence>
<dbReference type="RefSeq" id="XP_062637342.1">
    <property type="nucleotide sequence ID" value="XM_062777155.1"/>
</dbReference>
<dbReference type="GO" id="GO:0051260">
    <property type="term" value="P:protein homooligomerization"/>
    <property type="evidence" value="ECO:0007669"/>
    <property type="project" value="InterPro"/>
</dbReference>
<dbReference type="InterPro" id="IPR003131">
    <property type="entry name" value="T1-type_BTB"/>
</dbReference>
<protein>
    <recommendedName>
        <fullName evidence="1">BTB domain-containing protein</fullName>
    </recommendedName>
</protein>
<dbReference type="CDD" id="cd18316">
    <property type="entry name" value="BTB_POZ_KCTD-like"/>
    <property type="match status" value="1"/>
</dbReference>
<organism evidence="2 3">
    <name type="scientific">Dichotomopilus funicola</name>
    <dbReference type="NCBI Taxonomy" id="1934379"/>
    <lineage>
        <taxon>Eukaryota</taxon>
        <taxon>Fungi</taxon>
        <taxon>Dikarya</taxon>
        <taxon>Ascomycota</taxon>
        <taxon>Pezizomycotina</taxon>
        <taxon>Sordariomycetes</taxon>
        <taxon>Sordariomycetidae</taxon>
        <taxon>Sordariales</taxon>
        <taxon>Chaetomiaceae</taxon>
        <taxon>Dichotomopilus</taxon>
    </lineage>
</organism>
<keyword evidence="3" id="KW-1185">Reference proteome</keyword>
<reference evidence="2" key="1">
    <citation type="journal article" date="2023" name="Mol. Phylogenet. Evol.">
        <title>Genome-scale phylogeny and comparative genomics of the fungal order Sordariales.</title>
        <authorList>
            <person name="Hensen N."/>
            <person name="Bonometti L."/>
            <person name="Westerberg I."/>
            <person name="Brannstrom I.O."/>
            <person name="Guillou S."/>
            <person name="Cros-Aarteil S."/>
            <person name="Calhoun S."/>
            <person name="Haridas S."/>
            <person name="Kuo A."/>
            <person name="Mondo S."/>
            <person name="Pangilinan J."/>
            <person name="Riley R."/>
            <person name="LaButti K."/>
            <person name="Andreopoulos B."/>
            <person name="Lipzen A."/>
            <person name="Chen C."/>
            <person name="Yan M."/>
            <person name="Daum C."/>
            <person name="Ng V."/>
            <person name="Clum A."/>
            <person name="Steindorff A."/>
            <person name="Ohm R.A."/>
            <person name="Martin F."/>
            <person name="Silar P."/>
            <person name="Natvig D.O."/>
            <person name="Lalanne C."/>
            <person name="Gautier V."/>
            <person name="Ament-Velasquez S.L."/>
            <person name="Kruys A."/>
            <person name="Hutchinson M.I."/>
            <person name="Powell A.J."/>
            <person name="Barry K."/>
            <person name="Miller A.N."/>
            <person name="Grigoriev I.V."/>
            <person name="Debuchy R."/>
            <person name="Gladieux P."/>
            <person name="Hiltunen Thoren M."/>
            <person name="Johannesson H."/>
        </authorList>
    </citation>
    <scope>NUCLEOTIDE SEQUENCE</scope>
    <source>
        <strain evidence="2">CBS 141.50</strain>
    </source>
</reference>
<gene>
    <name evidence="2" type="ORF">C8A04DRAFT_11940</name>
</gene>
<evidence type="ECO:0000313" key="3">
    <source>
        <dbReference type="Proteomes" id="UP001302676"/>
    </source>
</evidence>